<evidence type="ECO:0008006" key="4">
    <source>
        <dbReference type="Google" id="ProtNLM"/>
    </source>
</evidence>
<keyword evidence="1" id="KW-0732">Signal</keyword>
<feature type="chain" id="PRO_5046654986" description="Cystatin domain-containing protein" evidence="1">
    <location>
        <begin position="19"/>
        <end position="132"/>
    </location>
</feature>
<reference evidence="2 3" key="1">
    <citation type="submission" date="2023-09" db="EMBL/GenBank/DDBJ databases">
        <title>Nesidiocoris tenuis whole genome shotgun sequence.</title>
        <authorList>
            <person name="Shibata T."/>
            <person name="Shimoda M."/>
            <person name="Kobayashi T."/>
            <person name="Uehara T."/>
        </authorList>
    </citation>
    <scope>NUCLEOTIDE SEQUENCE [LARGE SCALE GENOMIC DNA]</scope>
    <source>
        <strain evidence="2 3">Japan</strain>
    </source>
</reference>
<accession>A0ABN7BCV1</accession>
<evidence type="ECO:0000313" key="3">
    <source>
        <dbReference type="Proteomes" id="UP001307889"/>
    </source>
</evidence>
<evidence type="ECO:0000313" key="2">
    <source>
        <dbReference type="EMBL" id="BET01508.1"/>
    </source>
</evidence>
<dbReference type="EMBL" id="AP028921">
    <property type="protein sequence ID" value="BET01508.1"/>
    <property type="molecule type" value="Genomic_DNA"/>
</dbReference>
<gene>
    <name evidence="2" type="ORF">NTJ_14324</name>
</gene>
<evidence type="ECO:0000256" key="1">
    <source>
        <dbReference type="SAM" id="SignalP"/>
    </source>
</evidence>
<protein>
    <recommendedName>
        <fullName evidence="4">Cystatin domain-containing protein</fullName>
    </recommendedName>
</protein>
<proteinExistence type="predicted"/>
<organism evidence="2 3">
    <name type="scientific">Nesidiocoris tenuis</name>
    <dbReference type="NCBI Taxonomy" id="355587"/>
    <lineage>
        <taxon>Eukaryota</taxon>
        <taxon>Metazoa</taxon>
        <taxon>Ecdysozoa</taxon>
        <taxon>Arthropoda</taxon>
        <taxon>Hexapoda</taxon>
        <taxon>Insecta</taxon>
        <taxon>Pterygota</taxon>
        <taxon>Neoptera</taxon>
        <taxon>Paraneoptera</taxon>
        <taxon>Hemiptera</taxon>
        <taxon>Heteroptera</taxon>
        <taxon>Panheteroptera</taxon>
        <taxon>Cimicomorpha</taxon>
        <taxon>Miridae</taxon>
        <taxon>Dicyphina</taxon>
        <taxon>Nesidiocoris</taxon>
    </lineage>
</organism>
<dbReference type="Proteomes" id="UP001307889">
    <property type="component" value="Chromosome 13"/>
</dbReference>
<name>A0ABN7BCV1_9HEMI</name>
<keyword evidence="3" id="KW-1185">Reference proteome</keyword>
<dbReference type="InterPro" id="IPR046350">
    <property type="entry name" value="Cystatin_sf"/>
</dbReference>
<dbReference type="SUPFAM" id="SSF54403">
    <property type="entry name" value="Cystatin/monellin"/>
    <property type="match status" value="1"/>
</dbReference>
<feature type="signal peptide" evidence="1">
    <location>
        <begin position="1"/>
        <end position="18"/>
    </location>
</feature>
<sequence length="132" mass="14745">MGAYEILILLSVVAAAMSHPMIKRDADVELSESARGLIKEHLGPLIGDRTNSDFTQVVTKMDVVHVERYGHGYKVDVNVRLSDTNCSRNSQDYTECLPTNKNEQECTATITMVQPQGGRKWYKLNDADCRAV</sequence>